<dbReference type="Proteomes" id="UP000327191">
    <property type="component" value="Unassembled WGS sequence"/>
</dbReference>
<feature type="region of interest" description="Disordered" evidence="1">
    <location>
        <begin position="87"/>
        <end position="106"/>
    </location>
</feature>
<evidence type="ECO:0000256" key="1">
    <source>
        <dbReference type="SAM" id="MobiDB-lite"/>
    </source>
</evidence>
<sequence>MINSISSPVSNTGQALTGTRKVTPVFNDDRGISHSTLRNSPGAIGSNTVSLLASQLSEASIRAQARDIRLTRTELASMARNTFNELTSPHYTTNKSKHDTEVPDTDSPELLARAKNATQYTRGAGNNPFSGMPLDQLALIIYDESGTFTVNERRAALKESAKQEFAWQQKVVAEAEYEYNTTGKLVKAFQSILDHYKGLPLVEQAQYPDNYETKLQGWIDLDFNYFTHTAEGKNKLDIESFVSKVLTGRSSLFDNTTSPE</sequence>
<proteinExistence type="predicted"/>
<dbReference type="EMBL" id="CABVJE010000002">
    <property type="protein sequence ID" value="VVP80293.1"/>
    <property type="molecule type" value="Genomic_DNA"/>
</dbReference>
<protein>
    <submittedName>
        <fullName evidence="2">Uncharacterized protein</fullName>
    </submittedName>
</protein>
<name>A0A5E7SAP3_PSEFL</name>
<gene>
    <name evidence="2" type="ORF">PS938_00615</name>
</gene>
<evidence type="ECO:0000313" key="2">
    <source>
        <dbReference type="EMBL" id="VVP80293.1"/>
    </source>
</evidence>
<evidence type="ECO:0000313" key="3">
    <source>
        <dbReference type="Proteomes" id="UP000327191"/>
    </source>
</evidence>
<reference evidence="2 3" key="1">
    <citation type="submission" date="2019-09" db="EMBL/GenBank/DDBJ databases">
        <authorList>
            <person name="Chandra G."/>
            <person name="Truman W A."/>
        </authorList>
    </citation>
    <scope>NUCLEOTIDE SEQUENCE [LARGE SCALE GENOMIC DNA]</scope>
    <source>
        <strain evidence="2">PS938</strain>
    </source>
</reference>
<feature type="compositionally biased region" description="Polar residues" evidence="1">
    <location>
        <begin position="1"/>
        <end position="17"/>
    </location>
</feature>
<organism evidence="2 3">
    <name type="scientific">Pseudomonas fluorescens</name>
    <dbReference type="NCBI Taxonomy" id="294"/>
    <lineage>
        <taxon>Bacteria</taxon>
        <taxon>Pseudomonadati</taxon>
        <taxon>Pseudomonadota</taxon>
        <taxon>Gammaproteobacteria</taxon>
        <taxon>Pseudomonadales</taxon>
        <taxon>Pseudomonadaceae</taxon>
        <taxon>Pseudomonas</taxon>
    </lineage>
</organism>
<dbReference type="RefSeq" id="WP_224789979.1">
    <property type="nucleotide sequence ID" value="NZ_CABVJE010000002.1"/>
</dbReference>
<dbReference type="AlphaFoldDB" id="A0A5E7SAP3"/>
<feature type="region of interest" description="Disordered" evidence="1">
    <location>
        <begin position="1"/>
        <end position="24"/>
    </location>
</feature>
<accession>A0A5E7SAP3</accession>